<dbReference type="PANTHER" id="PTHR23402">
    <property type="entry name" value="PROTEASE FAMILY C15 PYROGLUTAMYL-PEPTIDASE I-RELATED"/>
    <property type="match status" value="1"/>
</dbReference>
<dbReference type="PANTHER" id="PTHR23402:SF1">
    <property type="entry name" value="PYROGLUTAMYL-PEPTIDASE I"/>
    <property type="match status" value="1"/>
</dbReference>
<keyword evidence="3" id="KW-0645">Protease</keyword>
<feature type="region of interest" description="Disordered" evidence="6">
    <location>
        <begin position="254"/>
        <end position="282"/>
    </location>
</feature>
<organism evidence="7 8">
    <name type="scientific">Kryptolebias marmoratus</name>
    <name type="common">Mangrove killifish</name>
    <name type="synonym">Rivulus marmoratus</name>
    <dbReference type="NCBI Taxonomy" id="37003"/>
    <lineage>
        <taxon>Eukaryota</taxon>
        <taxon>Metazoa</taxon>
        <taxon>Chordata</taxon>
        <taxon>Craniata</taxon>
        <taxon>Vertebrata</taxon>
        <taxon>Euteleostomi</taxon>
        <taxon>Actinopterygii</taxon>
        <taxon>Neopterygii</taxon>
        <taxon>Teleostei</taxon>
        <taxon>Neoteleostei</taxon>
        <taxon>Acanthomorphata</taxon>
        <taxon>Ovalentaria</taxon>
        <taxon>Atherinomorphae</taxon>
        <taxon>Cyprinodontiformes</taxon>
        <taxon>Rivulidae</taxon>
        <taxon>Kryptolebias</taxon>
    </lineage>
</organism>
<dbReference type="SUPFAM" id="SSF53182">
    <property type="entry name" value="Pyrrolidone carboxyl peptidase (pyroglutamate aminopeptidase)"/>
    <property type="match status" value="1"/>
</dbReference>
<dbReference type="PRINTS" id="PR00706">
    <property type="entry name" value="PYROGLUPTASE"/>
</dbReference>
<reference evidence="7" key="2">
    <citation type="submission" date="2025-09" db="UniProtKB">
        <authorList>
            <consortium name="Ensembl"/>
        </authorList>
    </citation>
    <scope>IDENTIFICATION</scope>
</reference>
<evidence type="ECO:0000313" key="7">
    <source>
        <dbReference type="Ensembl" id="ENSKMAP00000020737.1"/>
    </source>
</evidence>
<sequence length="282" mass="31994">MPYVRHVNAPRTRQLQVLFIAQRSPWWTKWDLQELKITLCPFFNSWLFCCANCELHHNMDEKETVVVTGFGPFRQFLENPSWKAAQGLKVAGLGERVDVYIKELPVSYVTSLQIITGIWQTLKPKFAVHLGIARGSSVVILEQTGKNSGYRDRDVCGLCPAGHLCVEAGPEKLDSVVNMKAVSKHFQQAERDVIYSRDAGRYLCEFAYYSSLFHGERRAALIHIPSSGRLVSANRLVPLLQAIVVEMLQQLEEPKQPRRAPHVPTEQAFPVMSHQHAASERM</sequence>
<dbReference type="GeneID" id="108230102"/>
<evidence type="ECO:0000256" key="4">
    <source>
        <dbReference type="ARBA" id="ARBA00022801"/>
    </source>
</evidence>
<dbReference type="OMA" id="CCANCEL"/>
<dbReference type="CTD" id="145814"/>
<dbReference type="GeneTree" id="ENSGT00390000015368"/>
<dbReference type="Proteomes" id="UP000264800">
    <property type="component" value="Unplaced"/>
</dbReference>
<dbReference type="InterPro" id="IPR016125">
    <property type="entry name" value="Peptidase_C15-like"/>
</dbReference>
<dbReference type="AlphaFoldDB" id="A0A3Q3G9L7"/>
<dbReference type="Pfam" id="PF01470">
    <property type="entry name" value="Peptidase_C15"/>
    <property type="match status" value="1"/>
</dbReference>
<keyword evidence="5" id="KW-0788">Thiol protease</keyword>
<dbReference type="InterPro" id="IPR000816">
    <property type="entry name" value="Peptidase_C15"/>
</dbReference>
<name>A0A3Q3G9L7_KRYMA</name>
<evidence type="ECO:0000256" key="1">
    <source>
        <dbReference type="ARBA" id="ARBA00006641"/>
    </source>
</evidence>
<dbReference type="RefSeq" id="XP_017261507.1">
    <property type="nucleotide sequence ID" value="XM_017406018.3"/>
</dbReference>
<evidence type="ECO:0000256" key="2">
    <source>
        <dbReference type="ARBA" id="ARBA00022490"/>
    </source>
</evidence>
<evidence type="ECO:0000256" key="6">
    <source>
        <dbReference type="SAM" id="MobiDB-lite"/>
    </source>
</evidence>
<dbReference type="GO" id="GO:0005829">
    <property type="term" value="C:cytosol"/>
    <property type="evidence" value="ECO:0007669"/>
    <property type="project" value="InterPro"/>
</dbReference>
<dbReference type="GO" id="GO:0006508">
    <property type="term" value="P:proteolysis"/>
    <property type="evidence" value="ECO:0007669"/>
    <property type="project" value="UniProtKB-KW"/>
</dbReference>
<keyword evidence="4" id="KW-0378">Hydrolase</keyword>
<comment type="similarity">
    <text evidence="1">Belongs to the peptidase C15 family.</text>
</comment>
<keyword evidence="8" id="KW-1185">Reference proteome</keyword>
<dbReference type="Gene3D" id="3.40.630.20">
    <property type="entry name" value="Peptidase C15, pyroglutamyl peptidase I-like"/>
    <property type="match status" value="1"/>
</dbReference>
<proteinExistence type="inferred from homology"/>
<evidence type="ECO:0000256" key="3">
    <source>
        <dbReference type="ARBA" id="ARBA00022670"/>
    </source>
</evidence>
<dbReference type="KEGG" id="kmr:108230102"/>
<reference evidence="7" key="1">
    <citation type="submission" date="2025-08" db="UniProtKB">
        <authorList>
            <consortium name="Ensembl"/>
        </authorList>
    </citation>
    <scope>IDENTIFICATION</scope>
</reference>
<dbReference type="Ensembl" id="ENSKMAT00000021009.1">
    <property type="protein sequence ID" value="ENSKMAP00000020737.1"/>
    <property type="gene ID" value="ENSKMAG00000015417.1"/>
</dbReference>
<dbReference type="OrthoDB" id="407146at2759"/>
<dbReference type="InterPro" id="IPR036440">
    <property type="entry name" value="Peptidase_C15-like_sf"/>
</dbReference>
<evidence type="ECO:0000313" key="8">
    <source>
        <dbReference type="Proteomes" id="UP000264800"/>
    </source>
</evidence>
<dbReference type="STRING" id="37003.ENSKMAP00000020737"/>
<dbReference type="GO" id="GO:0016920">
    <property type="term" value="F:pyroglutamyl-peptidase activity"/>
    <property type="evidence" value="ECO:0007669"/>
    <property type="project" value="InterPro"/>
</dbReference>
<keyword evidence="2" id="KW-0963">Cytoplasm</keyword>
<accession>A0A3Q3G9L7</accession>
<evidence type="ECO:0000256" key="5">
    <source>
        <dbReference type="ARBA" id="ARBA00022807"/>
    </source>
</evidence>
<protein>
    <submittedName>
        <fullName evidence="7">Pyroglutamyl-peptidase I like</fullName>
    </submittedName>
</protein>